<keyword evidence="2" id="KW-0238">DNA-binding</keyword>
<dbReference type="SMART" id="SM00421">
    <property type="entry name" value="HTH_LUXR"/>
    <property type="match status" value="1"/>
</dbReference>
<dbReference type="Pfam" id="PF00196">
    <property type="entry name" value="GerE"/>
    <property type="match status" value="1"/>
</dbReference>
<accession>A0A371RF00</accession>
<dbReference type="GO" id="GO:0003677">
    <property type="term" value="F:DNA binding"/>
    <property type="evidence" value="ECO:0007669"/>
    <property type="project" value="UniProtKB-KW"/>
</dbReference>
<organism evidence="5 6">
    <name type="scientific">Parvularcula marina</name>
    <dbReference type="NCBI Taxonomy" id="2292771"/>
    <lineage>
        <taxon>Bacteria</taxon>
        <taxon>Pseudomonadati</taxon>
        <taxon>Pseudomonadota</taxon>
        <taxon>Alphaproteobacteria</taxon>
        <taxon>Parvularculales</taxon>
        <taxon>Parvularculaceae</taxon>
        <taxon>Parvularcula</taxon>
    </lineage>
</organism>
<dbReference type="PANTHER" id="PTHR44688:SF16">
    <property type="entry name" value="DNA-BINDING TRANSCRIPTIONAL ACTIVATOR DEVR_DOSR"/>
    <property type="match status" value="1"/>
</dbReference>
<evidence type="ECO:0000259" key="4">
    <source>
        <dbReference type="PROSITE" id="PS50043"/>
    </source>
</evidence>
<dbReference type="PRINTS" id="PR00038">
    <property type="entry name" value="HTHLUXR"/>
</dbReference>
<dbReference type="PANTHER" id="PTHR44688">
    <property type="entry name" value="DNA-BINDING TRANSCRIPTIONAL ACTIVATOR DEVR_DOSR"/>
    <property type="match status" value="1"/>
</dbReference>
<dbReference type="Gene3D" id="1.10.10.10">
    <property type="entry name" value="Winged helix-like DNA-binding domain superfamily/Winged helix DNA-binding domain"/>
    <property type="match status" value="1"/>
</dbReference>
<dbReference type="EMBL" id="QUQO01000001">
    <property type="protein sequence ID" value="RFB04022.1"/>
    <property type="molecule type" value="Genomic_DNA"/>
</dbReference>
<sequence length="376" mass="40656">MMSEFVDETVLSANADSLNVDTVPSNGVDQNIRARTKTQETPTTDPALSRLHSALRLALRAADADVTCLAARDSIVLWASRRRSSSGSVEASRLFSPDDTEQRKNRAASVLARWMARARTVRVPVCKEHGIYLMASRRSTRGKFSKADAMALQDAARLAEAELESAYTRVVNSALSYATDNARLGLFIADMSGRVLFSNGAAQRFMEAGRGIRISDNRLTGRCSGEHAPFRDCLSGLSEMGALAIEADDGSVSPIVAKRISLKGRKVLAIYVDDPEYPSPPAEWLREVYNMTKREAEVSALLAGGLNVSEVAEQLGLSETTVKSYCKDVFAKLDVRRKPDLVRILAAGPLTMAAPLPPKIESILAGRIGDQAIAAS</sequence>
<dbReference type="AlphaFoldDB" id="A0A371RF00"/>
<dbReference type="Proteomes" id="UP000264589">
    <property type="component" value="Unassembled WGS sequence"/>
</dbReference>
<dbReference type="GO" id="GO:0006355">
    <property type="term" value="P:regulation of DNA-templated transcription"/>
    <property type="evidence" value="ECO:0007669"/>
    <property type="project" value="InterPro"/>
</dbReference>
<evidence type="ECO:0000313" key="6">
    <source>
        <dbReference type="Proteomes" id="UP000264589"/>
    </source>
</evidence>
<dbReference type="InterPro" id="IPR016032">
    <property type="entry name" value="Sig_transdc_resp-reg_C-effctor"/>
</dbReference>
<dbReference type="PROSITE" id="PS50043">
    <property type="entry name" value="HTH_LUXR_2"/>
    <property type="match status" value="1"/>
</dbReference>
<keyword evidence="1" id="KW-0805">Transcription regulation</keyword>
<evidence type="ECO:0000256" key="3">
    <source>
        <dbReference type="ARBA" id="ARBA00023163"/>
    </source>
</evidence>
<keyword evidence="6" id="KW-1185">Reference proteome</keyword>
<name>A0A371RF00_9PROT</name>
<dbReference type="InParanoid" id="A0A371RF00"/>
<proteinExistence type="predicted"/>
<gene>
    <name evidence="5" type="ORF">DX908_01215</name>
</gene>
<dbReference type="SUPFAM" id="SSF46894">
    <property type="entry name" value="C-terminal effector domain of the bipartite response regulators"/>
    <property type="match status" value="1"/>
</dbReference>
<evidence type="ECO:0000256" key="2">
    <source>
        <dbReference type="ARBA" id="ARBA00023125"/>
    </source>
</evidence>
<evidence type="ECO:0000256" key="1">
    <source>
        <dbReference type="ARBA" id="ARBA00023015"/>
    </source>
</evidence>
<dbReference type="CDD" id="cd06170">
    <property type="entry name" value="LuxR_C_like"/>
    <property type="match status" value="1"/>
</dbReference>
<evidence type="ECO:0000313" key="5">
    <source>
        <dbReference type="EMBL" id="RFB04022.1"/>
    </source>
</evidence>
<keyword evidence="3" id="KW-0804">Transcription</keyword>
<reference evidence="5 6" key="1">
    <citation type="submission" date="2018-08" db="EMBL/GenBank/DDBJ databases">
        <title>Parvularcula sp. SM1705, isolated from surface water of the South Sea China.</title>
        <authorList>
            <person name="Sun L."/>
        </authorList>
    </citation>
    <scope>NUCLEOTIDE SEQUENCE [LARGE SCALE GENOMIC DNA]</scope>
    <source>
        <strain evidence="5 6">SM1705</strain>
    </source>
</reference>
<dbReference type="InterPro" id="IPR000792">
    <property type="entry name" value="Tscrpt_reg_LuxR_C"/>
</dbReference>
<protein>
    <submittedName>
        <fullName evidence="5">LuxR family transcriptional regulator</fullName>
    </submittedName>
</protein>
<feature type="domain" description="HTH luxR-type" evidence="4">
    <location>
        <begin position="278"/>
        <end position="349"/>
    </location>
</feature>
<dbReference type="InterPro" id="IPR036388">
    <property type="entry name" value="WH-like_DNA-bd_sf"/>
</dbReference>
<comment type="caution">
    <text evidence="5">The sequence shown here is derived from an EMBL/GenBank/DDBJ whole genome shotgun (WGS) entry which is preliminary data.</text>
</comment>